<dbReference type="Proteomes" id="UP000265566">
    <property type="component" value="Chromosome 7"/>
</dbReference>
<evidence type="ECO:0000313" key="5">
    <source>
        <dbReference type="EMBL" id="KEH23698.1"/>
    </source>
</evidence>
<organism evidence="5 8">
    <name type="scientific">Medicago truncatula</name>
    <name type="common">Barrel medic</name>
    <name type="synonym">Medicago tribuloides</name>
    <dbReference type="NCBI Taxonomy" id="3880"/>
    <lineage>
        <taxon>Eukaryota</taxon>
        <taxon>Viridiplantae</taxon>
        <taxon>Streptophyta</taxon>
        <taxon>Embryophyta</taxon>
        <taxon>Tracheophyta</taxon>
        <taxon>Spermatophyta</taxon>
        <taxon>Magnoliopsida</taxon>
        <taxon>eudicotyledons</taxon>
        <taxon>Gunneridae</taxon>
        <taxon>Pentapetalae</taxon>
        <taxon>rosids</taxon>
        <taxon>fabids</taxon>
        <taxon>Fabales</taxon>
        <taxon>Fabaceae</taxon>
        <taxon>Papilionoideae</taxon>
        <taxon>50 kb inversion clade</taxon>
        <taxon>NPAAA clade</taxon>
        <taxon>Hologalegina</taxon>
        <taxon>IRL clade</taxon>
        <taxon>Trifolieae</taxon>
        <taxon>Medicago</taxon>
    </lineage>
</organism>
<dbReference type="PANTHER" id="PTHR31901:SF44">
    <property type="entry name" value="INDOLE-3-ACETIC ACID-AMIDO SYNTHETASE GH3.6-RELATED"/>
    <property type="match status" value="1"/>
</dbReference>
<dbReference type="EnsemblPlants" id="KEH23698">
    <property type="protein sequence ID" value="KEH23698"/>
    <property type="gene ID" value="MTR_7g094190"/>
</dbReference>
<gene>
    <name evidence="7" type="primary">25499064</name>
    <name evidence="5" type="ordered locus">MTR_7g094190</name>
    <name evidence="6" type="ORF">MtrunA17_Chr7g0259291</name>
</gene>
<reference evidence="6" key="4">
    <citation type="journal article" date="2018" name="Nat. Plants">
        <title>Whole-genome landscape of Medicago truncatula symbiotic genes.</title>
        <authorList>
            <person name="Pecrix Y."/>
            <person name="Gamas P."/>
            <person name="Carrere S."/>
        </authorList>
    </citation>
    <scope>NUCLEOTIDE SEQUENCE</scope>
    <source>
        <tissue evidence="6">Leaves</tissue>
    </source>
</reference>
<evidence type="ECO:0000313" key="6">
    <source>
        <dbReference type="EMBL" id="RHN48022.1"/>
    </source>
</evidence>
<sequence>MMTDDELMQKLEELTMDAKHHQLETLRSILQHNGSVRYLQSLNNNKSVDPATFTSLVPLSSYDDYVDFIHQMADGEHDDHHDLLSVDPLLCFFYSSGTTSMKPKLIPYFDSSLSKAASFLGHRGCIAVLHRMFPPRPNVNKILWFLYADKITTTTKRGLKVMAASSYSLQSGKVTPQQLALFSSPLEVIIGSNVEQQMYCHLLCGLRNLDVIDGISTPYAIGLIKAFSFLESKWEQLCVDLDCGFPSHEISDEKMREAVINTIGGPQHELSNRIRLVCEGKNWGGIVHRLFPNVRFIKCVTTGSMKQYYQKLKFYAGDVPIVGGDYFASECCVGLNLEITQPPETTRFVLLPTFAYFEFLPFEMNENDEDVIGEQTVDLCGVEVGKMYEVVVTTYRGFYRYKLGDIVRVVGFHNSSPQVEFVMRAPKSSAEILNEKDLISAVENFQLALRGAMGIDSIEIVEFASFLYQEPASKQLKVFIEVEEVQDESNNLEEWVKVFKSCISSLENGLGALYKVQREKGHIGNLMIIILRQGAFDQLSDLALRNGTPASQYKPPKIIRNHEVVKFLEKFAFVTISMDD</sequence>
<dbReference type="Proteomes" id="UP000002051">
    <property type="component" value="Unassembled WGS sequence"/>
</dbReference>
<dbReference type="ExpressionAtlas" id="A0A072U3G1">
    <property type="expression patterns" value="differential"/>
</dbReference>
<dbReference type="EMBL" id="PSQE01000007">
    <property type="protein sequence ID" value="RHN48022.1"/>
    <property type="molecule type" value="Genomic_DNA"/>
</dbReference>
<dbReference type="KEGG" id="mtr:25499064"/>
<dbReference type="GO" id="GO:0005737">
    <property type="term" value="C:cytoplasm"/>
    <property type="evidence" value="ECO:0000318"/>
    <property type="project" value="GO_Central"/>
</dbReference>
<dbReference type="GO" id="GO:0016881">
    <property type="term" value="F:acid-amino acid ligase activity"/>
    <property type="evidence" value="ECO:0000318"/>
    <property type="project" value="GO_Central"/>
</dbReference>
<accession>A0A072U3G1</accession>
<dbReference type="InterPro" id="IPR004993">
    <property type="entry name" value="GH3"/>
</dbReference>
<proteinExistence type="inferred from homology"/>
<dbReference type="InterPro" id="IPR055378">
    <property type="entry name" value="GH3_C"/>
</dbReference>
<evidence type="ECO:0000256" key="1">
    <source>
        <dbReference type="ARBA" id="ARBA00008068"/>
    </source>
</evidence>
<evidence type="ECO:0000259" key="3">
    <source>
        <dbReference type="Pfam" id="PF23571"/>
    </source>
</evidence>
<keyword evidence="2" id="KW-0436">Ligase</keyword>
<dbReference type="Pfam" id="PF03321">
    <property type="entry name" value="GH3"/>
    <property type="match status" value="1"/>
</dbReference>
<evidence type="ECO:0000256" key="2">
    <source>
        <dbReference type="ARBA" id="ARBA00022598"/>
    </source>
</evidence>
<dbReference type="Gramene" id="rna42690">
    <property type="protein sequence ID" value="RHN48022.1"/>
    <property type="gene ID" value="gene42690"/>
</dbReference>
<evidence type="ECO:0000259" key="4">
    <source>
        <dbReference type="Pfam" id="PF23572"/>
    </source>
</evidence>
<evidence type="ECO:0000313" key="8">
    <source>
        <dbReference type="Proteomes" id="UP000002051"/>
    </source>
</evidence>
<evidence type="ECO:0000313" key="7">
    <source>
        <dbReference type="EnsemblPlants" id="KEH23698"/>
    </source>
</evidence>
<dbReference type="AlphaFoldDB" id="A0A072U3G1"/>
<feature type="domain" description="GH3 C-terminal" evidence="4">
    <location>
        <begin position="439"/>
        <end position="562"/>
    </location>
</feature>
<dbReference type="Pfam" id="PF23572">
    <property type="entry name" value="GH3_C"/>
    <property type="match status" value="1"/>
</dbReference>
<dbReference type="OrthoDB" id="10004661at2759"/>
<reference evidence="7" key="3">
    <citation type="submission" date="2015-04" db="UniProtKB">
        <authorList>
            <consortium name="EnsemblPlants"/>
        </authorList>
    </citation>
    <scope>IDENTIFICATION</scope>
    <source>
        <strain evidence="7">cv. Jemalong A17</strain>
    </source>
</reference>
<keyword evidence="8" id="KW-1185">Reference proteome</keyword>
<dbReference type="STRING" id="3880.A0A072U3G1"/>
<feature type="domain" description="GH3 middle" evidence="3">
    <location>
        <begin position="348"/>
        <end position="424"/>
    </location>
</feature>
<reference evidence="5 8" key="1">
    <citation type="journal article" date="2011" name="Nature">
        <title>The Medicago genome provides insight into the evolution of rhizobial symbioses.</title>
        <authorList>
            <person name="Young N.D."/>
            <person name="Debelle F."/>
            <person name="Oldroyd G.E."/>
            <person name="Geurts R."/>
            <person name="Cannon S.B."/>
            <person name="Udvardi M.K."/>
            <person name="Benedito V.A."/>
            <person name="Mayer K.F."/>
            <person name="Gouzy J."/>
            <person name="Schoof H."/>
            <person name="Van de Peer Y."/>
            <person name="Proost S."/>
            <person name="Cook D.R."/>
            <person name="Meyers B.C."/>
            <person name="Spannagl M."/>
            <person name="Cheung F."/>
            <person name="De Mita S."/>
            <person name="Krishnakumar V."/>
            <person name="Gundlach H."/>
            <person name="Zhou S."/>
            <person name="Mudge J."/>
            <person name="Bharti A.K."/>
            <person name="Murray J.D."/>
            <person name="Naoumkina M.A."/>
            <person name="Rosen B."/>
            <person name="Silverstein K.A."/>
            <person name="Tang H."/>
            <person name="Rombauts S."/>
            <person name="Zhao P.X."/>
            <person name="Zhou P."/>
            <person name="Barbe V."/>
            <person name="Bardou P."/>
            <person name="Bechner M."/>
            <person name="Bellec A."/>
            <person name="Berger A."/>
            <person name="Berges H."/>
            <person name="Bidwell S."/>
            <person name="Bisseling T."/>
            <person name="Choisne N."/>
            <person name="Couloux A."/>
            <person name="Denny R."/>
            <person name="Deshpande S."/>
            <person name="Dai X."/>
            <person name="Doyle J.J."/>
            <person name="Dudez A.M."/>
            <person name="Farmer A.D."/>
            <person name="Fouteau S."/>
            <person name="Franken C."/>
            <person name="Gibelin C."/>
            <person name="Gish J."/>
            <person name="Goldstein S."/>
            <person name="Gonzalez A.J."/>
            <person name="Green P.J."/>
            <person name="Hallab A."/>
            <person name="Hartog M."/>
            <person name="Hua A."/>
            <person name="Humphray S.J."/>
            <person name="Jeong D.H."/>
            <person name="Jing Y."/>
            <person name="Jocker A."/>
            <person name="Kenton S.M."/>
            <person name="Kim D.J."/>
            <person name="Klee K."/>
            <person name="Lai H."/>
            <person name="Lang C."/>
            <person name="Lin S."/>
            <person name="Macmil S.L."/>
            <person name="Magdelenat G."/>
            <person name="Matthews L."/>
            <person name="McCorrison J."/>
            <person name="Monaghan E.L."/>
            <person name="Mun J.H."/>
            <person name="Najar F.Z."/>
            <person name="Nicholson C."/>
            <person name="Noirot C."/>
            <person name="O'Bleness M."/>
            <person name="Paule C.R."/>
            <person name="Poulain J."/>
            <person name="Prion F."/>
            <person name="Qin B."/>
            <person name="Qu C."/>
            <person name="Retzel E.F."/>
            <person name="Riddle C."/>
            <person name="Sallet E."/>
            <person name="Samain S."/>
            <person name="Samson N."/>
            <person name="Sanders I."/>
            <person name="Saurat O."/>
            <person name="Scarpelli C."/>
            <person name="Schiex T."/>
            <person name="Segurens B."/>
            <person name="Severin A.J."/>
            <person name="Sherrier D.J."/>
            <person name="Shi R."/>
            <person name="Sims S."/>
            <person name="Singer S.R."/>
            <person name="Sinharoy S."/>
            <person name="Sterck L."/>
            <person name="Viollet A."/>
            <person name="Wang B.B."/>
            <person name="Wang K."/>
            <person name="Wang M."/>
            <person name="Wang X."/>
            <person name="Warfsmann J."/>
            <person name="Weissenbach J."/>
            <person name="White D.D."/>
            <person name="White J.D."/>
            <person name="Wiley G.B."/>
            <person name="Wincker P."/>
            <person name="Xing Y."/>
            <person name="Yang L."/>
            <person name="Yao Z."/>
            <person name="Ying F."/>
            <person name="Zhai J."/>
            <person name="Zhou L."/>
            <person name="Zuber A."/>
            <person name="Denarie J."/>
            <person name="Dixon R.A."/>
            <person name="May G.D."/>
            <person name="Schwartz D.C."/>
            <person name="Rogers J."/>
            <person name="Quetier F."/>
            <person name="Town C.D."/>
            <person name="Roe B.A."/>
        </authorList>
    </citation>
    <scope>NUCLEOTIDE SEQUENCE [LARGE SCALE GENOMIC DNA]</scope>
    <source>
        <strain evidence="5">A17</strain>
        <strain evidence="7 8">cv. Jemalong A17</strain>
    </source>
</reference>
<comment type="similarity">
    <text evidence="1">Belongs to the IAA-amido conjugating enzyme family.</text>
</comment>
<dbReference type="Pfam" id="PF23571">
    <property type="entry name" value="GH3_M"/>
    <property type="match status" value="1"/>
</dbReference>
<name>A0A072U3G1_MEDTR</name>
<dbReference type="InterPro" id="IPR055377">
    <property type="entry name" value="GH3_M"/>
</dbReference>
<dbReference type="EMBL" id="CM001223">
    <property type="protein sequence ID" value="KEH23698.1"/>
    <property type="molecule type" value="Genomic_DNA"/>
</dbReference>
<dbReference type="PANTHER" id="PTHR31901">
    <property type="entry name" value="GH3 DOMAIN-CONTAINING PROTEIN"/>
    <property type="match status" value="1"/>
</dbReference>
<reference evidence="5 8" key="2">
    <citation type="journal article" date="2014" name="BMC Genomics">
        <title>An improved genome release (version Mt4.0) for the model legume Medicago truncatula.</title>
        <authorList>
            <person name="Tang H."/>
            <person name="Krishnakumar V."/>
            <person name="Bidwell S."/>
            <person name="Rosen B."/>
            <person name="Chan A."/>
            <person name="Zhou S."/>
            <person name="Gentzbittel L."/>
            <person name="Childs K.L."/>
            <person name="Yandell M."/>
            <person name="Gundlach H."/>
            <person name="Mayer K.F."/>
            <person name="Schwartz D.C."/>
            <person name="Town C.D."/>
        </authorList>
    </citation>
    <scope>GENOME REANNOTATION</scope>
    <source>
        <strain evidence="5">A17</strain>
        <strain evidence="7 8">cv. Jemalong A17</strain>
    </source>
</reference>
<protein>
    <submittedName>
        <fullName evidence="5">Indole-3-acetic acid-amido synthetase</fullName>
    </submittedName>
    <submittedName>
        <fullName evidence="6">Putative GH3 family protein</fullName>
    </submittedName>
</protein>
<dbReference type="HOGENOM" id="CLU_016249_2_1_1"/>